<feature type="transmembrane region" description="Helical" evidence="5">
    <location>
        <begin position="43"/>
        <end position="64"/>
    </location>
</feature>
<accession>A0A8R1U183</accession>
<evidence type="ECO:0000256" key="1">
    <source>
        <dbReference type="ARBA" id="ARBA00004370"/>
    </source>
</evidence>
<evidence type="ECO:0000256" key="5">
    <source>
        <dbReference type="SAM" id="Phobius"/>
    </source>
</evidence>
<evidence type="ECO:0000259" key="6">
    <source>
        <dbReference type="PROSITE" id="PS50262"/>
    </source>
</evidence>
<protein>
    <submittedName>
        <fullName evidence="7">G_PROTEIN_RECEP_F1_2 domain-containing protein</fullName>
    </submittedName>
</protein>
<feature type="transmembrane region" description="Helical" evidence="5">
    <location>
        <begin position="118"/>
        <end position="139"/>
    </location>
</feature>
<comment type="subcellular location">
    <subcellularLocation>
        <location evidence="1">Membrane</location>
    </subcellularLocation>
</comment>
<dbReference type="SUPFAM" id="SSF81321">
    <property type="entry name" value="Family A G protein-coupled receptor-like"/>
    <property type="match status" value="1"/>
</dbReference>
<dbReference type="PROSITE" id="PS50262">
    <property type="entry name" value="G_PROTEIN_RECEP_F1_2"/>
    <property type="match status" value="1"/>
</dbReference>
<dbReference type="Gene3D" id="1.20.1070.10">
    <property type="entry name" value="Rhodopsin 7-helix transmembrane proteins"/>
    <property type="match status" value="1"/>
</dbReference>
<evidence type="ECO:0000256" key="2">
    <source>
        <dbReference type="ARBA" id="ARBA00022692"/>
    </source>
</evidence>
<keyword evidence="4 5" id="KW-0472">Membrane</keyword>
<feature type="transmembrane region" description="Helical" evidence="5">
    <location>
        <begin position="279"/>
        <end position="299"/>
    </location>
</feature>
<evidence type="ECO:0000256" key="4">
    <source>
        <dbReference type="ARBA" id="ARBA00023136"/>
    </source>
</evidence>
<evidence type="ECO:0000313" key="7">
    <source>
        <dbReference type="EnsemblMetazoa" id="OVOC9865.1"/>
    </source>
</evidence>
<evidence type="ECO:0000256" key="3">
    <source>
        <dbReference type="ARBA" id="ARBA00022989"/>
    </source>
</evidence>
<dbReference type="EMBL" id="CMVM020000301">
    <property type="status" value="NOT_ANNOTATED_CDS"/>
    <property type="molecule type" value="Genomic_DNA"/>
</dbReference>
<keyword evidence="3 5" id="KW-1133">Transmembrane helix</keyword>
<dbReference type="AlphaFoldDB" id="A0A8R1U183"/>
<feature type="transmembrane region" description="Helical" evidence="5">
    <location>
        <begin position="315"/>
        <end position="338"/>
    </location>
</feature>
<feature type="transmembrane region" description="Helical" evidence="5">
    <location>
        <begin position="212"/>
        <end position="231"/>
    </location>
</feature>
<reference evidence="7" key="2">
    <citation type="submission" date="2022-06" db="UniProtKB">
        <authorList>
            <consortium name="EnsemblMetazoa"/>
        </authorList>
    </citation>
    <scope>IDENTIFICATION</scope>
</reference>
<organism evidence="7 8">
    <name type="scientific">Onchocerca volvulus</name>
    <dbReference type="NCBI Taxonomy" id="6282"/>
    <lineage>
        <taxon>Eukaryota</taxon>
        <taxon>Metazoa</taxon>
        <taxon>Ecdysozoa</taxon>
        <taxon>Nematoda</taxon>
        <taxon>Chromadorea</taxon>
        <taxon>Rhabditida</taxon>
        <taxon>Spirurina</taxon>
        <taxon>Spiruromorpha</taxon>
        <taxon>Filarioidea</taxon>
        <taxon>Onchocercidae</taxon>
        <taxon>Onchocerca</taxon>
    </lineage>
</organism>
<dbReference type="InterPro" id="IPR017452">
    <property type="entry name" value="GPCR_Rhodpsn_7TM"/>
</dbReference>
<feature type="transmembrane region" description="Helical" evidence="5">
    <location>
        <begin position="76"/>
        <end position="98"/>
    </location>
</feature>
<reference evidence="8" key="1">
    <citation type="submission" date="2013-10" db="EMBL/GenBank/DDBJ databases">
        <title>Genome sequencing of Onchocerca volvulus.</title>
        <authorList>
            <person name="Cotton J."/>
            <person name="Tsai J."/>
            <person name="Stanley E."/>
            <person name="Tracey A."/>
            <person name="Holroyd N."/>
            <person name="Lustigman S."/>
            <person name="Berriman M."/>
        </authorList>
    </citation>
    <scope>NUCLEOTIDE SEQUENCE</scope>
</reference>
<name>A0A8R1U183_ONCVO</name>
<dbReference type="EnsemblMetazoa" id="OVOC9865.1">
    <property type="protein sequence ID" value="OVOC9865.1"/>
    <property type="gene ID" value="WBGene00246674"/>
</dbReference>
<dbReference type="Proteomes" id="UP000024404">
    <property type="component" value="Unassembled WGS sequence"/>
</dbReference>
<dbReference type="PANTHER" id="PTHR22718:SF25">
    <property type="entry name" value="G-PROTEIN COUPLED RECEPTORS FAMILY 1 PROFILE DOMAIN-CONTAINING PROTEIN"/>
    <property type="match status" value="1"/>
</dbReference>
<keyword evidence="2 5" id="KW-0812">Transmembrane</keyword>
<dbReference type="GO" id="GO:0016020">
    <property type="term" value="C:membrane"/>
    <property type="evidence" value="ECO:0007669"/>
    <property type="project" value="UniProtKB-SubCell"/>
</dbReference>
<feature type="domain" description="G-protein coupled receptors family 1 profile" evidence="6">
    <location>
        <begin position="56"/>
        <end position="255"/>
    </location>
</feature>
<proteinExistence type="predicted"/>
<sequence>MAASSHYITILFLIFASNCYEGNTTNIFDIRDEYNTVKKYVAIILFSFFLLYGIVSNALIAIIFCSRNIHYSRAFILITSQLIICSFLNFIPQVTIVLLEMLKTKGSDANKSTWTHSIFATINTFSFFATLHFTFFLAVNRLVAINLPKFSAFFESGKFYILIACVWLSVLVISLTEFHYCIKTFNASNLQWSFNCTKITVESGAIFLKIRYIWTLTLPMAMFAIYIPIFCNMRRKRRNVLVLRKTNGSIALLFVSHGQRNKHAVQNVIRSGKDEWSMLIQAAIICGVMEIEIICFYFLPQFAEKFGDKETKIPINIFINCYVIFNGAVLPTVNLIFIKRFRDELKQKIVELLFKIKNMK</sequence>
<feature type="transmembrane region" description="Helical" evidence="5">
    <location>
        <begin position="159"/>
        <end position="180"/>
    </location>
</feature>
<keyword evidence="8" id="KW-1185">Reference proteome</keyword>
<evidence type="ECO:0000313" key="8">
    <source>
        <dbReference type="Proteomes" id="UP000024404"/>
    </source>
</evidence>
<dbReference type="PANTHER" id="PTHR22718">
    <property type="entry name" value="SERPENTINE RECEPTOR, CLASS X"/>
    <property type="match status" value="1"/>
</dbReference>